<reference evidence="10" key="1">
    <citation type="journal article" date="2020" name="mSystems">
        <title>Genome- and Community-Level Interaction Insights into Carbon Utilization and Element Cycling Functions of Hydrothermarchaeota in Hydrothermal Sediment.</title>
        <authorList>
            <person name="Zhou Z."/>
            <person name="Liu Y."/>
            <person name="Xu W."/>
            <person name="Pan J."/>
            <person name="Luo Z.H."/>
            <person name="Li M."/>
        </authorList>
    </citation>
    <scope>NUCLEOTIDE SEQUENCE [LARGE SCALE GENOMIC DNA]</scope>
    <source>
        <strain evidence="10">SpSt-456</strain>
    </source>
</reference>
<gene>
    <name evidence="6 10" type="primary">hflX</name>
    <name evidence="10" type="ORF">ENS06_07520</name>
</gene>
<keyword evidence="7" id="KW-0175">Coiled coil</keyword>
<comment type="function">
    <text evidence="6">GTPase that associates with the 50S ribosomal subunit and may have a role during protein synthesis or ribosome biogenesis.</text>
</comment>
<dbReference type="CDD" id="cd01878">
    <property type="entry name" value="HflX"/>
    <property type="match status" value="1"/>
</dbReference>
<evidence type="ECO:0000256" key="3">
    <source>
        <dbReference type="ARBA" id="ARBA00022741"/>
    </source>
</evidence>
<keyword evidence="3 6" id="KW-0547">Nucleotide-binding</keyword>
<dbReference type="AlphaFoldDB" id="A0A832A260"/>
<feature type="coiled-coil region" evidence="7">
    <location>
        <begin position="302"/>
        <end position="336"/>
    </location>
</feature>
<feature type="domain" description="Hflx-type G" evidence="9">
    <location>
        <begin position="343"/>
        <end position="508"/>
    </location>
</feature>
<dbReference type="InterPro" id="IPR027417">
    <property type="entry name" value="P-loop_NTPase"/>
</dbReference>
<dbReference type="PROSITE" id="PS51705">
    <property type="entry name" value="G_HFLX"/>
    <property type="match status" value="1"/>
</dbReference>
<dbReference type="SUPFAM" id="SSF52540">
    <property type="entry name" value="P-loop containing nucleoside triphosphate hydrolases"/>
    <property type="match status" value="1"/>
</dbReference>
<proteinExistence type="inferred from homology"/>
<keyword evidence="1 6" id="KW-0963">Cytoplasm</keyword>
<keyword evidence="4" id="KW-0460">Magnesium</keyword>
<evidence type="ECO:0000313" key="10">
    <source>
        <dbReference type="EMBL" id="HFK97158.1"/>
    </source>
</evidence>
<protein>
    <recommendedName>
        <fullName evidence="6">GTPase HflX</fullName>
    </recommendedName>
    <alternativeName>
        <fullName evidence="6">GTP-binding protein HflX</fullName>
    </alternativeName>
</protein>
<feature type="region of interest" description="Disordered" evidence="8">
    <location>
        <begin position="519"/>
        <end position="548"/>
    </location>
</feature>
<dbReference type="GO" id="GO:0005525">
    <property type="term" value="F:GTP binding"/>
    <property type="evidence" value="ECO:0007669"/>
    <property type="project" value="UniProtKB-UniRule"/>
</dbReference>
<organism evidence="10">
    <name type="scientific">Desulfacinum infernum</name>
    <dbReference type="NCBI Taxonomy" id="35837"/>
    <lineage>
        <taxon>Bacteria</taxon>
        <taxon>Pseudomonadati</taxon>
        <taxon>Thermodesulfobacteriota</taxon>
        <taxon>Syntrophobacteria</taxon>
        <taxon>Syntrophobacterales</taxon>
        <taxon>Syntrophobacteraceae</taxon>
        <taxon>Desulfacinum</taxon>
    </lineage>
</organism>
<evidence type="ECO:0000256" key="2">
    <source>
        <dbReference type="ARBA" id="ARBA00022723"/>
    </source>
</evidence>
<dbReference type="FunFam" id="3.40.50.11060:FF:000001">
    <property type="entry name" value="GTPase HflX"/>
    <property type="match status" value="1"/>
</dbReference>
<comment type="caution">
    <text evidence="10">The sequence shown here is derived from an EMBL/GenBank/DDBJ whole genome shotgun (WGS) entry which is preliminary data.</text>
</comment>
<dbReference type="InterPro" id="IPR016496">
    <property type="entry name" value="GTPase_HflX"/>
</dbReference>
<evidence type="ECO:0000259" key="9">
    <source>
        <dbReference type="PROSITE" id="PS51705"/>
    </source>
</evidence>
<dbReference type="Gene3D" id="3.40.50.300">
    <property type="entry name" value="P-loop containing nucleotide triphosphate hydrolases"/>
    <property type="match status" value="1"/>
</dbReference>
<dbReference type="Pfam" id="PF01926">
    <property type="entry name" value="MMR_HSR1"/>
    <property type="match status" value="1"/>
</dbReference>
<name>A0A832A260_9BACT</name>
<accession>A0A832A260</accession>
<sequence length="548" mass="61157">MARDLARLSFESGRQIGLMIGRDGGVEMVLVGDSGSIYIPDLPKSRAGRWRLRGLRFVHTHLREEPLTQDDLMDLVFLRLDCVAVVRVDLHGGAKDLETAHLLPSSGKTEAAWRVLPPTPCAEPSLDFLQFVQSLEEELERGRQSFAAEEAKDRAILVSVTTEDRETAEASLEELRELARSAGISVADAIIQRQRQANPKYLIGKGKLSEIIVRALQCGVDLLIFDQDLNPSQIRSITDTTELRVIDRTQLILDIFAQRAQSREGKLQVEIAQLKYLLPRLGVKDDALSRLRGGIGVRGPGETKLEINRRRIKDRIAHLERQLKQVRKDRSQRRAKRLRQTLPILSIVGYTNAGKSTLLNTLTHSRVWAEDRLFATLDPTTRRLRFPRDMEVIVTDTVGFIRDLPQNLLDAFAATLEELNDADLLIHVVDISNPRYEEHMASVDVVLEKLGLDRKPMVLVFNKIDKVDGETVARALRRHGEAVAISAIDRSTLLPLIEVLQDKVQNVFLPETALVDEAAGPSEDEATLASKGAAGLEQEGLRTPLAVS</sequence>
<dbReference type="InterPro" id="IPR025121">
    <property type="entry name" value="GTPase_HflX_N"/>
</dbReference>
<dbReference type="Pfam" id="PF16360">
    <property type="entry name" value="GTP-bdg_M"/>
    <property type="match status" value="1"/>
</dbReference>
<dbReference type="PANTHER" id="PTHR10229">
    <property type="entry name" value="GTP-BINDING PROTEIN HFLX"/>
    <property type="match status" value="1"/>
</dbReference>
<dbReference type="InterPro" id="IPR032305">
    <property type="entry name" value="GTP-bd_M"/>
</dbReference>
<keyword evidence="5 6" id="KW-0342">GTP-binding</keyword>
<dbReference type="HAMAP" id="MF_00900">
    <property type="entry name" value="GTPase_HflX"/>
    <property type="match status" value="1"/>
</dbReference>
<dbReference type="Pfam" id="PF13167">
    <property type="entry name" value="GTP-bdg_N"/>
    <property type="match status" value="1"/>
</dbReference>
<dbReference type="GO" id="GO:0043022">
    <property type="term" value="F:ribosome binding"/>
    <property type="evidence" value="ECO:0007669"/>
    <property type="project" value="TreeGrafter"/>
</dbReference>
<comment type="similarity">
    <text evidence="6">Belongs to the TRAFAC class OBG-HflX-like GTPase superfamily. HflX GTPase family.</text>
</comment>
<dbReference type="GO" id="GO:0003924">
    <property type="term" value="F:GTPase activity"/>
    <property type="evidence" value="ECO:0007669"/>
    <property type="project" value="UniProtKB-UniRule"/>
</dbReference>
<evidence type="ECO:0000256" key="5">
    <source>
        <dbReference type="ARBA" id="ARBA00023134"/>
    </source>
</evidence>
<dbReference type="PRINTS" id="PR00326">
    <property type="entry name" value="GTP1OBG"/>
</dbReference>
<evidence type="ECO:0000256" key="1">
    <source>
        <dbReference type="ARBA" id="ARBA00022490"/>
    </source>
</evidence>
<keyword evidence="2" id="KW-0479">Metal-binding</keyword>
<evidence type="ECO:0000256" key="4">
    <source>
        <dbReference type="ARBA" id="ARBA00022842"/>
    </source>
</evidence>
<dbReference type="GO" id="GO:0046872">
    <property type="term" value="F:metal ion binding"/>
    <property type="evidence" value="ECO:0007669"/>
    <property type="project" value="UniProtKB-KW"/>
</dbReference>
<evidence type="ECO:0000256" key="7">
    <source>
        <dbReference type="SAM" id="Coils"/>
    </source>
</evidence>
<dbReference type="InterPro" id="IPR042108">
    <property type="entry name" value="GTPase_HflX_N_sf"/>
</dbReference>
<feature type="coiled-coil region" evidence="7">
    <location>
        <begin position="132"/>
        <end position="178"/>
    </location>
</feature>
<evidence type="ECO:0000256" key="6">
    <source>
        <dbReference type="HAMAP-Rule" id="MF_00900"/>
    </source>
</evidence>
<dbReference type="InterPro" id="IPR006073">
    <property type="entry name" value="GTP-bd"/>
</dbReference>
<comment type="subcellular location">
    <subcellularLocation>
        <location evidence="6">Cytoplasm</location>
    </subcellularLocation>
    <text evidence="6">May associate with membranes.</text>
</comment>
<dbReference type="NCBIfam" id="TIGR03156">
    <property type="entry name" value="GTP_HflX"/>
    <property type="match status" value="1"/>
</dbReference>
<dbReference type="GO" id="GO:0005737">
    <property type="term" value="C:cytoplasm"/>
    <property type="evidence" value="ECO:0007669"/>
    <property type="project" value="UniProtKB-SubCell"/>
</dbReference>
<dbReference type="Gene3D" id="3.40.50.11060">
    <property type="entry name" value="GTPase HflX, N-terminal domain"/>
    <property type="match status" value="1"/>
</dbReference>
<comment type="subunit">
    <text evidence="6">Monomer. Associates with the 50S ribosomal subunit.</text>
</comment>
<dbReference type="Gene3D" id="6.10.250.2860">
    <property type="match status" value="1"/>
</dbReference>
<dbReference type="InterPro" id="IPR030394">
    <property type="entry name" value="G_HFLX_dom"/>
</dbReference>
<evidence type="ECO:0000256" key="8">
    <source>
        <dbReference type="SAM" id="MobiDB-lite"/>
    </source>
</evidence>
<dbReference type="PANTHER" id="PTHR10229:SF0">
    <property type="entry name" value="GTP-BINDING PROTEIN 6-RELATED"/>
    <property type="match status" value="1"/>
</dbReference>
<dbReference type="EMBL" id="DSTK01000022">
    <property type="protein sequence ID" value="HFK97158.1"/>
    <property type="molecule type" value="Genomic_DNA"/>
</dbReference>